<dbReference type="PANTHER" id="PTHR38046:SF1">
    <property type="entry name" value="CRYPTIC LOCI REGULATOR 2"/>
    <property type="match status" value="1"/>
</dbReference>
<dbReference type="PANTHER" id="PTHR38046">
    <property type="entry name" value="CRYPTIC LOCI REGULATOR 2"/>
    <property type="match status" value="1"/>
</dbReference>
<dbReference type="GO" id="GO:0070824">
    <property type="term" value="C:SHREC complex"/>
    <property type="evidence" value="ECO:0007669"/>
    <property type="project" value="InterPro"/>
</dbReference>
<keyword evidence="4" id="KW-1185">Reference proteome</keyword>
<feature type="region of interest" description="Disordered" evidence="1">
    <location>
        <begin position="38"/>
        <end position="58"/>
    </location>
</feature>
<dbReference type="GO" id="GO:0033553">
    <property type="term" value="C:rDNA heterochromatin"/>
    <property type="evidence" value="ECO:0007669"/>
    <property type="project" value="TreeGrafter"/>
</dbReference>
<reference evidence="3 4" key="1">
    <citation type="journal article" date="2016" name="Mol. Biol. Evol.">
        <title>Comparative Genomics of Early-Diverging Mushroom-Forming Fungi Provides Insights into the Origins of Lignocellulose Decay Capabilities.</title>
        <authorList>
            <person name="Nagy L.G."/>
            <person name="Riley R."/>
            <person name="Tritt A."/>
            <person name="Adam C."/>
            <person name="Daum C."/>
            <person name="Floudas D."/>
            <person name="Sun H."/>
            <person name="Yadav J.S."/>
            <person name="Pangilinan J."/>
            <person name="Larsson K.H."/>
            <person name="Matsuura K."/>
            <person name="Barry K."/>
            <person name="Labutti K."/>
            <person name="Kuo R."/>
            <person name="Ohm R.A."/>
            <person name="Bhattacharya S.S."/>
            <person name="Shirouzu T."/>
            <person name="Yoshinaga Y."/>
            <person name="Martin F.M."/>
            <person name="Grigoriev I.V."/>
            <person name="Hibbett D.S."/>
        </authorList>
    </citation>
    <scope>NUCLEOTIDE SEQUENCE [LARGE SCALE GENOMIC DNA]</scope>
    <source>
        <strain evidence="3 4">HHB14362 ss-1</strain>
    </source>
</reference>
<protein>
    <recommendedName>
        <fullName evidence="2">Cryptic loci regulator 2 N-terminal domain-containing protein</fullName>
    </recommendedName>
</protein>
<gene>
    <name evidence="3" type="ORF">NEOLEDRAFT_1063313</name>
</gene>
<sequence length="236" mass="26913">MGPSTSTGARRRPQAYNRTYEIKTYAHSELVEITLRRSDGDPSLWPSPEARTEQVDDQGQVDYYGEPTARESKLWRKKIGTFLARYPLRSDGQSLDPSLCYLKEFPDGYLLVTRISGNKNAPRRDCYLYGGQRRYDSPAEWCCHSKWLVEGCPMKSGGRKRDCECVVCDGTIPQKVLSQKYNLNDVDESSRSTLAKKKKSARRESKVDRPIMAKDYTKLNADATQIQMFPPQADHA</sequence>
<evidence type="ECO:0000313" key="3">
    <source>
        <dbReference type="EMBL" id="KZT26320.1"/>
    </source>
</evidence>
<evidence type="ECO:0000313" key="4">
    <source>
        <dbReference type="Proteomes" id="UP000076761"/>
    </source>
</evidence>
<dbReference type="AlphaFoldDB" id="A0A165T8Z7"/>
<name>A0A165T8Z7_9AGAM</name>
<dbReference type="InterPro" id="IPR031915">
    <property type="entry name" value="Clr2_N"/>
</dbReference>
<proteinExistence type="predicted"/>
<dbReference type="Proteomes" id="UP000076761">
    <property type="component" value="Unassembled WGS sequence"/>
</dbReference>
<dbReference type="EMBL" id="KV425567">
    <property type="protein sequence ID" value="KZT26320.1"/>
    <property type="molecule type" value="Genomic_DNA"/>
</dbReference>
<dbReference type="Pfam" id="PF16761">
    <property type="entry name" value="Clr2_transil"/>
    <property type="match status" value="1"/>
</dbReference>
<evidence type="ECO:0000256" key="1">
    <source>
        <dbReference type="SAM" id="MobiDB-lite"/>
    </source>
</evidence>
<dbReference type="GO" id="GO:0031934">
    <property type="term" value="C:mating-type region heterochromatin"/>
    <property type="evidence" value="ECO:0007669"/>
    <property type="project" value="TreeGrafter"/>
</dbReference>
<accession>A0A165T8Z7</accession>
<feature type="domain" description="Cryptic loci regulator 2 N-terminal" evidence="2">
    <location>
        <begin position="101"/>
        <end position="168"/>
    </location>
</feature>
<dbReference type="GO" id="GO:0030466">
    <property type="term" value="P:silent mating-type cassette heterochromatin formation"/>
    <property type="evidence" value="ECO:0007669"/>
    <property type="project" value="TreeGrafter"/>
</dbReference>
<evidence type="ECO:0000259" key="2">
    <source>
        <dbReference type="Pfam" id="PF16761"/>
    </source>
</evidence>
<dbReference type="STRING" id="1314782.A0A165T8Z7"/>
<dbReference type="OrthoDB" id="2421327at2759"/>
<dbReference type="InterPro" id="IPR038986">
    <property type="entry name" value="Clr2"/>
</dbReference>
<dbReference type="InParanoid" id="A0A165T8Z7"/>
<organism evidence="3 4">
    <name type="scientific">Neolentinus lepideus HHB14362 ss-1</name>
    <dbReference type="NCBI Taxonomy" id="1314782"/>
    <lineage>
        <taxon>Eukaryota</taxon>
        <taxon>Fungi</taxon>
        <taxon>Dikarya</taxon>
        <taxon>Basidiomycota</taxon>
        <taxon>Agaricomycotina</taxon>
        <taxon>Agaricomycetes</taxon>
        <taxon>Gloeophyllales</taxon>
        <taxon>Gloeophyllaceae</taxon>
        <taxon>Neolentinus</taxon>
    </lineage>
</organism>